<keyword evidence="3" id="KW-1185">Reference proteome</keyword>
<accession>A0A6G0Y2B6</accession>
<feature type="compositionally biased region" description="Low complexity" evidence="1">
    <location>
        <begin position="86"/>
        <end position="103"/>
    </location>
</feature>
<organism evidence="2 3">
    <name type="scientific">Aphis craccivora</name>
    <name type="common">Cowpea aphid</name>
    <dbReference type="NCBI Taxonomy" id="307492"/>
    <lineage>
        <taxon>Eukaryota</taxon>
        <taxon>Metazoa</taxon>
        <taxon>Ecdysozoa</taxon>
        <taxon>Arthropoda</taxon>
        <taxon>Hexapoda</taxon>
        <taxon>Insecta</taxon>
        <taxon>Pterygota</taxon>
        <taxon>Neoptera</taxon>
        <taxon>Paraneoptera</taxon>
        <taxon>Hemiptera</taxon>
        <taxon>Sternorrhyncha</taxon>
        <taxon>Aphidomorpha</taxon>
        <taxon>Aphidoidea</taxon>
        <taxon>Aphididae</taxon>
        <taxon>Aphidini</taxon>
        <taxon>Aphis</taxon>
        <taxon>Aphis</taxon>
    </lineage>
</organism>
<evidence type="ECO:0000313" key="3">
    <source>
        <dbReference type="Proteomes" id="UP000478052"/>
    </source>
</evidence>
<evidence type="ECO:0000256" key="1">
    <source>
        <dbReference type="SAM" id="MobiDB-lite"/>
    </source>
</evidence>
<dbReference type="Proteomes" id="UP000478052">
    <property type="component" value="Unassembled WGS sequence"/>
</dbReference>
<dbReference type="OrthoDB" id="10582795at2759"/>
<evidence type="ECO:0000313" key="2">
    <source>
        <dbReference type="EMBL" id="KAF0747632.1"/>
    </source>
</evidence>
<dbReference type="AlphaFoldDB" id="A0A6G0Y2B6"/>
<reference evidence="2 3" key="1">
    <citation type="submission" date="2019-08" db="EMBL/GenBank/DDBJ databases">
        <title>Whole genome of Aphis craccivora.</title>
        <authorList>
            <person name="Voronova N.V."/>
            <person name="Shulinski R.S."/>
            <person name="Bandarenka Y.V."/>
            <person name="Zhorov D.G."/>
            <person name="Warner D."/>
        </authorList>
    </citation>
    <scope>NUCLEOTIDE SEQUENCE [LARGE SCALE GENOMIC DNA]</scope>
    <source>
        <strain evidence="2">180601</strain>
        <tissue evidence="2">Whole Body</tissue>
    </source>
</reference>
<sequence>MCDKSFLSHKSTSSKMTSRTLTWHNVDECTYIFGSRPNGDIKKADNQRPATKTAITTKTDSMAKTTSMTTKKTALVAKMKSKPKPTSLVKTKPTTMTTLTSESSSDDERMLRMLHDAIF</sequence>
<feature type="region of interest" description="Disordered" evidence="1">
    <location>
        <begin position="77"/>
        <end position="107"/>
    </location>
</feature>
<protein>
    <submittedName>
        <fullName evidence="2">Uncharacterized protein</fullName>
    </submittedName>
</protein>
<dbReference type="EMBL" id="VUJU01006774">
    <property type="protein sequence ID" value="KAF0747632.1"/>
    <property type="molecule type" value="Genomic_DNA"/>
</dbReference>
<name>A0A6G0Y2B6_APHCR</name>
<proteinExistence type="predicted"/>
<gene>
    <name evidence="2" type="ORF">FWK35_00037192</name>
</gene>
<comment type="caution">
    <text evidence="2">The sequence shown here is derived from an EMBL/GenBank/DDBJ whole genome shotgun (WGS) entry which is preliminary data.</text>
</comment>